<dbReference type="EMBL" id="KN834770">
    <property type="protein sequence ID" value="KIK61707.1"/>
    <property type="molecule type" value="Genomic_DNA"/>
</dbReference>
<dbReference type="HOGENOM" id="CLU_000288_7_11_1"/>
<dbReference type="InterPro" id="IPR008266">
    <property type="entry name" value="Tyr_kinase_AS"/>
</dbReference>
<evidence type="ECO:0000313" key="2">
    <source>
        <dbReference type="EMBL" id="KIK61707.1"/>
    </source>
</evidence>
<gene>
    <name evidence="2" type="ORF">GYMLUDRAFT_165708</name>
</gene>
<keyword evidence="3" id="KW-1185">Reference proteome</keyword>
<sequence length="326" mass="37217">MASLDTISSLVESRQFRIRLLQFSAAFHSSSDYQSLREALKKDEIGIENALRLIVHSDEYKQVVTGLRGEDAQSCVDLIQDVLDRRSLQTHTSDDVFYHHAQRILVKLSEHSDTLPTSLFIGGVNRRDPHPCTGGTFADIYRATYRDQDVALKRIRIFQGDAEGRHKAQKRFCREALMWQRLHHPFVLPFCGIDSESFPSYLCMVSPWMRHGTILRHLNDYAHVNVEQKLFEIAQGLHYLHSQNVVHGDLRGSNILVDEDWHACLADFGLAVFEDATMGTPSQQAGSVRWMAPELHHPQAFKLKDFRRTFASDVYSFACVCVEVCA</sequence>
<protein>
    <recommendedName>
        <fullName evidence="1">Protein kinase domain-containing protein</fullName>
    </recommendedName>
</protein>
<proteinExistence type="predicted"/>
<dbReference type="InterPro" id="IPR000719">
    <property type="entry name" value="Prot_kinase_dom"/>
</dbReference>
<dbReference type="InterPro" id="IPR001245">
    <property type="entry name" value="Ser-Thr/Tyr_kinase_cat_dom"/>
</dbReference>
<dbReference type="AlphaFoldDB" id="A0A0D0CR98"/>
<dbReference type="Gene3D" id="1.10.510.10">
    <property type="entry name" value="Transferase(Phosphotransferase) domain 1"/>
    <property type="match status" value="1"/>
</dbReference>
<dbReference type="PROSITE" id="PS50011">
    <property type="entry name" value="PROTEIN_KINASE_DOM"/>
    <property type="match status" value="1"/>
</dbReference>
<dbReference type="Proteomes" id="UP000053593">
    <property type="component" value="Unassembled WGS sequence"/>
</dbReference>
<dbReference type="InterPro" id="IPR011009">
    <property type="entry name" value="Kinase-like_dom_sf"/>
</dbReference>
<dbReference type="PROSITE" id="PS00109">
    <property type="entry name" value="PROTEIN_KINASE_TYR"/>
    <property type="match status" value="1"/>
</dbReference>
<dbReference type="GO" id="GO:0004674">
    <property type="term" value="F:protein serine/threonine kinase activity"/>
    <property type="evidence" value="ECO:0007669"/>
    <property type="project" value="TreeGrafter"/>
</dbReference>
<evidence type="ECO:0000313" key="3">
    <source>
        <dbReference type="Proteomes" id="UP000053593"/>
    </source>
</evidence>
<dbReference type="OrthoDB" id="10261027at2759"/>
<name>A0A0D0CR98_9AGAR</name>
<dbReference type="SUPFAM" id="SSF56112">
    <property type="entry name" value="Protein kinase-like (PK-like)"/>
    <property type="match status" value="1"/>
</dbReference>
<feature type="domain" description="Protein kinase" evidence="1">
    <location>
        <begin position="126"/>
        <end position="326"/>
    </location>
</feature>
<dbReference type="Pfam" id="PF07714">
    <property type="entry name" value="PK_Tyr_Ser-Thr"/>
    <property type="match status" value="1"/>
</dbReference>
<dbReference type="PANTHER" id="PTHR44329">
    <property type="entry name" value="SERINE/THREONINE-PROTEIN KINASE TNNI3K-RELATED"/>
    <property type="match status" value="1"/>
</dbReference>
<evidence type="ECO:0000259" key="1">
    <source>
        <dbReference type="PROSITE" id="PS50011"/>
    </source>
</evidence>
<dbReference type="GO" id="GO:0005524">
    <property type="term" value="F:ATP binding"/>
    <property type="evidence" value="ECO:0007669"/>
    <property type="project" value="InterPro"/>
</dbReference>
<reference evidence="2 3" key="1">
    <citation type="submission" date="2014-04" db="EMBL/GenBank/DDBJ databases">
        <title>Evolutionary Origins and Diversification of the Mycorrhizal Mutualists.</title>
        <authorList>
            <consortium name="DOE Joint Genome Institute"/>
            <consortium name="Mycorrhizal Genomics Consortium"/>
            <person name="Kohler A."/>
            <person name="Kuo A."/>
            <person name="Nagy L.G."/>
            <person name="Floudas D."/>
            <person name="Copeland A."/>
            <person name="Barry K.W."/>
            <person name="Cichocki N."/>
            <person name="Veneault-Fourrey C."/>
            <person name="LaButti K."/>
            <person name="Lindquist E.A."/>
            <person name="Lipzen A."/>
            <person name="Lundell T."/>
            <person name="Morin E."/>
            <person name="Murat C."/>
            <person name="Riley R."/>
            <person name="Ohm R."/>
            <person name="Sun H."/>
            <person name="Tunlid A."/>
            <person name="Henrissat B."/>
            <person name="Grigoriev I.V."/>
            <person name="Hibbett D.S."/>
            <person name="Martin F."/>
        </authorList>
    </citation>
    <scope>NUCLEOTIDE SEQUENCE [LARGE SCALE GENOMIC DNA]</scope>
    <source>
        <strain evidence="2 3">FD-317 M1</strain>
    </source>
</reference>
<organism evidence="2 3">
    <name type="scientific">Collybiopsis luxurians FD-317 M1</name>
    <dbReference type="NCBI Taxonomy" id="944289"/>
    <lineage>
        <taxon>Eukaryota</taxon>
        <taxon>Fungi</taxon>
        <taxon>Dikarya</taxon>
        <taxon>Basidiomycota</taxon>
        <taxon>Agaricomycotina</taxon>
        <taxon>Agaricomycetes</taxon>
        <taxon>Agaricomycetidae</taxon>
        <taxon>Agaricales</taxon>
        <taxon>Marasmiineae</taxon>
        <taxon>Omphalotaceae</taxon>
        <taxon>Collybiopsis</taxon>
        <taxon>Collybiopsis luxurians</taxon>
    </lineage>
</organism>
<dbReference type="InterPro" id="IPR051681">
    <property type="entry name" value="Ser/Thr_Kinases-Pseudokinases"/>
</dbReference>
<accession>A0A0D0CR98</accession>